<dbReference type="InterPro" id="IPR015943">
    <property type="entry name" value="WD40/YVTN_repeat-like_dom_sf"/>
</dbReference>
<feature type="repeat" description="WD" evidence="3">
    <location>
        <begin position="451"/>
        <end position="483"/>
    </location>
</feature>
<dbReference type="Pfam" id="PF09994">
    <property type="entry name" value="T6SS_Tle1-like_cat"/>
    <property type="match status" value="1"/>
</dbReference>
<feature type="repeat" description="WD" evidence="3">
    <location>
        <begin position="577"/>
        <end position="618"/>
    </location>
</feature>
<proteinExistence type="predicted"/>
<reference evidence="6" key="1">
    <citation type="submission" date="2022-06" db="EMBL/GenBank/DDBJ databases">
        <title>Genome Sequence of Candolleomyces eurysporus.</title>
        <authorList>
            <person name="Buettner E."/>
        </authorList>
    </citation>
    <scope>NUCLEOTIDE SEQUENCE</scope>
    <source>
        <strain evidence="6">VTCC 930004</strain>
    </source>
</reference>
<evidence type="ECO:0000313" key="6">
    <source>
        <dbReference type="EMBL" id="KAJ2933911.1"/>
    </source>
</evidence>
<feature type="repeat" description="WD" evidence="3">
    <location>
        <begin position="347"/>
        <end position="380"/>
    </location>
</feature>
<dbReference type="Gene3D" id="2.130.10.10">
    <property type="entry name" value="YVTN repeat-like/Quinoprotein amine dehydrogenase"/>
    <property type="match status" value="2"/>
</dbReference>
<dbReference type="SMART" id="SM00320">
    <property type="entry name" value="WD40"/>
    <property type="match status" value="7"/>
</dbReference>
<dbReference type="Proteomes" id="UP001140091">
    <property type="component" value="Unassembled WGS sequence"/>
</dbReference>
<feature type="repeat" description="WD" evidence="3">
    <location>
        <begin position="484"/>
        <end position="525"/>
    </location>
</feature>
<sequence length="672" mass="75929">MVDKVGLIYKGNQRQIPFAYELYEKSESEPQEDKLEVGTGAKTSDAGRFKDAFCRNVKIHFVGACTKVNRSTPPFRWMALEAMAVGLRIKELQRQPKPNERIEIKESLTKLWYLFELYPFRRLSFNSWGTQETTRAPHLWAGRQIQEGQKIHCSLLLGSRTDHGGTITYTPKARPPEVRSPEPEQPLDSGEREGEREWSFDWASLHTDLDEKRWLAVDVDYVRTRVKHAAEPHDVIESLKGLGDNDGIVESKRAKAQTIYDQIIYSLEREEFKADLGAKHLLVQGGMDLLSGADFSYLKVVKLPRLRGILFDLLGNESSSGLAQQFLAKLTDPFHRITLTGRSWHQVRSIAVSPNGRIVAGFSDDKIRVWDASEGVEKLAGERPLHTWDAAAKEHWYSRRREEHKETVISVAISLDCTHVVSASRDKTIRIWDMETGRRLKLIREPGVALSVAISHNSKYVVAGCEDKGVRIWDAATGQLWKELRGHRDRVRSVVISKGNKYIVSGSNDRSVRIWELGTGELMQEIKTTHRTAVRSVAVTLTDDSKLIRVVSGSTDRTIEVWEVERKTKDTRKICTAKGHTDRLLCVAISPDGKYIVSSSDDLSIRVWNLNTGEQVGEPLGRHTKPVRSVAILSMPGTGPKIVSGCDDNKIRVWDMGEVFFYVSNSSLESFT</sequence>
<dbReference type="InterPro" id="IPR020472">
    <property type="entry name" value="WD40_PAC1"/>
</dbReference>
<evidence type="ECO:0000313" key="7">
    <source>
        <dbReference type="Proteomes" id="UP001140091"/>
    </source>
</evidence>
<dbReference type="InterPro" id="IPR036322">
    <property type="entry name" value="WD40_repeat_dom_sf"/>
</dbReference>
<keyword evidence="2" id="KW-0677">Repeat</keyword>
<keyword evidence="7" id="KW-1185">Reference proteome</keyword>
<dbReference type="PANTHER" id="PTHR19849">
    <property type="entry name" value="PHOSPHOLIPASE A-2-ACTIVATING PROTEIN"/>
    <property type="match status" value="1"/>
</dbReference>
<dbReference type="OrthoDB" id="6262491at2759"/>
<feature type="non-terminal residue" evidence="6">
    <location>
        <position position="672"/>
    </location>
</feature>
<keyword evidence="1 3" id="KW-0853">WD repeat</keyword>
<accession>A0A9W8JDL7</accession>
<name>A0A9W8JDL7_9AGAR</name>
<dbReference type="Pfam" id="PF00400">
    <property type="entry name" value="WD40"/>
    <property type="match status" value="7"/>
</dbReference>
<evidence type="ECO:0000256" key="3">
    <source>
        <dbReference type="PROSITE-ProRule" id="PRU00221"/>
    </source>
</evidence>
<dbReference type="PANTHER" id="PTHR19849:SF1">
    <property type="entry name" value="F-BOX_WD REPEAT-CONTAINING PROTEIN 7"/>
    <property type="match status" value="1"/>
</dbReference>
<evidence type="ECO:0000256" key="4">
    <source>
        <dbReference type="SAM" id="MobiDB-lite"/>
    </source>
</evidence>
<dbReference type="PROSITE" id="PS50082">
    <property type="entry name" value="WD_REPEATS_2"/>
    <property type="match status" value="7"/>
</dbReference>
<dbReference type="CDD" id="cd00200">
    <property type="entry name" value="WD40"/>
    <property type="match status" value="1"/>
</dbReference>
<dbReference type="GO" id="GO:0005634">
    <property type="term" value="C:nucleus"/>
    <property type="evidence" value="ECO:0007669"/>
    <property type="project" value="TreeGrafter"/>
</dbReference>
<evidence type="ECO:0000256" key="1">
    <source>
        <dbReference type="ARBA" id="ARBA00022574"/>
    </source>
</evidence>
<organism evidence="6 7">
    <name type="scientific">Candolleomyces eurysporus</name>
    <dbReference type="NCBI Taxonomy" id="2828524"/>
    <lineage>
        <taxon>Eukaryota</taxon>
        <taxon>Fungi</taxon>
        <taxon>Dikarya</taxon>
        <taxon>Basidiomycota</taxon>
        <taxon>Agaricomycotina</taxon>
        <taxon>Agaricomycetes</taxon>
        <taxon>Agaricomycetidae</taxon>
        <taxon>Agaricales</taxon>
        <taxon>Agaricineae</taxon>
        <taxon>Psathyrellaceae</taxon>
        <taxon>Candolleomyces</taxon>
    </lineage>
</organism>
<evidence type="ECO:0000259" key="5">
    <source>
        <dbReference type="Pfam" id="PF09994"/>
    </source>
</evidence>
<feature type="repeat" description="WD" evidence="3">
    <location>
        <begin position="620"/>
        <end position="656"/>
    </location>
</feature>
<evidence type="ECO:0000256" key="2">
    <source>
        <dbReference type="ARBA" id="ARBA00022737"/>
    </source>
</evidence>
<feature type="repeat" description="WD" evidence="3">
    <location>
        <begin position="550"/>
        <end position="572"/>
    </location>
</feature>
<dbReference type="InterPro" id="IPR001680">
    <property type="entry name" value="WD40_rpt"/>
</dbReference>
<dbReference type="PROSITE" id="PS50294">
    <property type="entry name" value="WD_REPEATS_REGION"/>
    <property type="match status" value="3"/>
</dbReference>
<gene>
    <name evidence="6" type="ORF">H1R20_g3134</name>
</gene>
<protein>
    <recommendedName>
        <fullName evidence="5">T6SS Phospholipase effector Tle1-like catalytic domain-containing protein</fullName>
    </recommendedName>
</protein>
<dbReference type="SUPFAM" id="SSF50978">
    <property type="entry name" value="WD40 repeat-like"/>
    <property type="match status" value="1"/>
</dbReference>
<comment type="caution">
    <text evidence="6">The sequence shown here is derived from an EMBL/GenBank/DDBJ whole genome shotgun (WGS) entry which is preliminary data.</text>
</comment>
<dbReference type="InterPro" id="IPR019775">
    <property type="entry name" value="WD40_repeat_CS"/>
</dbReference>
<dbReference type="AlphaFoldDB" id="A0A9W8JDL7"/>
<feature type="domain" description="T6SS Phospholipase effector Tle1-like catalytic" evidence="5">
    <location>
        <begin position="1"/>
        <end position="78"/>
    </location>
</feature>
<dbReference type="InterPro" id="IPR018712">
    <property type="entry name" value="Tle1-like_cat"/>
</dbReference>
<dbReference type="GO" id="GO:0043161">
    <property type="term" value="P:proteasome-mediated ubiquitin-dependent protein catabolic process"/>
    <property type="evidence" value="ECO:0007669"/>
    <property type="project" value="TreeGrafter"/>
</dbReference>
<dbReference type="GO" id="GO:0005737">
    <property type="term" value="C:cytoplasm"/>
    <property type="evidence" value="ECO:0007669"/>
    <property type="project" value="TreeGrafter"/>
</dbReference>
<dbReference type="PRINTS" id="PR00320">
    <property type="entry name" value="GPROTEINBRPT"/>
</dbReference>
<dbReference type="GO" id="GO:0043130">
    <property type="term" value="F:ubiquitin binding"/>
    <property type="evidence" value="ECO:0007669"/>
    <property type="project" value="TreeGrafter"/>
</dbReference>
<dbReference type="PROSITE" id="PS00678">
    <property type="entry name" value="WD_REPEATS_1"/>
    <property type="match status" value="6"/>
</dbReference>
<dbReference type="GO" id="GO:0010992">
    <property type="term" value="P:ubiquitin recycling"/>
    <property type="evidence" value="ECO:0007669"/>
    <property type="project" value="TreeGrafter"/>
</dbReference>
<feature type="repeat" description="WD" evidence="3">
    <location>
        <begin position="401"/>
        <end position="442"/>
    </location>
</feature>
<dbReference type="EMBL" id="JANBPK010000730">
    <property type="protein sequence ID" value="KAJ2933911.1"/>
    <property type="molecule type" value="Genomic_DNA"/>
</dbReference>
<feature type="region of interest" description="Disordered" evidence="4">
    <location>
        <begin position="164"/>
        <end position="194"/>
    </location>
</feature>